<sequence length="271" mass="28312">MLECCKCGQQASERAYCACGLYNGVAGVVPESPEYQAPARVAPAIMYVPVPLAVTVPVPVNTTQTAESTDITRDVQSRFHIHYTARTMAKAERQQFRAMAAAAPGNGQRSQSPGVIAYLQAVTTLAISCGVDLPEASAACAGYAAGLEQMIGAGSGDAHRNFVAAIAVLYAFLAADEESWPRPDCALVESEVASRIIEHMASAEAPKQPASIRLRAGLMAVAAAERAIGNPAISRIIDTQMRAAAFCGRHALPEWGADTCATWTGGGDGTT</sequence>
<evidence type="ECO:0000313" key="1">
    <source>
        <dbReference type="EMBL" id="KAG5183157.1"/>
    </source>
</evidence>
<evidence type="ECO:0000313" key="2">
    <source>
        <dbReference type="Proteomes" id="UP000664859"/>
    </source>
</evidence>
<comment type="caution">
    <text evidence="1">The sequence shown here is derived from an EMBL/GenBank/DDBJ whole genome shotgun (WGS) entry which is preliminary data.</text>
</comment>
<proteinExistence type="predicted"/>
<keyword evidence="2" id="KW-1185">Reference proteome</keyword>
<dbReference type="EMBL" id="JAFCMP010000223">
    <property type="protein sequence ID" value="KAG5183157.1"/>
    <property type="molecule type" value="Genomic_DNA"/>
</dbReference>
<dbReference type="Proteomes" id="UP000664859">
    <property type="component" value="Unassembled WGS sequence"/>
</dbReference>
<name>A0A835Z024_9STRA</name>
<dbReference type="AlphaFoldDB" id="A0A835Z024"/>
<reference evidence="1" key="1">
    <citation type="submission" date="2021-02" db="EMBL/GenBank/DDBJ databases">
        <title>First Annotated Genome of the Yellow-green Alga Tribonema minus.</title>
        <authorList>
            <person name="Mahan K.M."/>
        </authorList>
    </citation>
    <scope>NUCLEOTIDE SEQUENCE</scope>
    <source>
        <strain evidence="1">UTEX B ZZ1240</strain>
    </source>
</reference>
<gene>
    <name evidence="1" type="ORF">JKP88DRAFT_273139</name>
</gene>
<accession>A0A835Z024</accession>
<protein>
    <submittedName>
        <fullName evidence="1">Uncharacterized protein</fullName>
    </submittedName>
</protein>
<organism evidence="1 2">
    <name type="scientific">Tribonema minus</name>
    <dbReference type="NCBI Taxonomy" id="303371"/>
    <lineage>
        <taxon>Eukaryota</taxon>
        <taxon>Sar</taxon>
        <taxon>Stramenopiles</taxon>
        <taxon>Ochrophyta</taxon>
        <taxon>PX clade</taxon>
        <taxon>Xanthophyceae</taxon>
        <taxon>Tribonematales</taxon>
        <taxon>Tribonemataceae</taxon>
        <taxon>Tribonema</taxon>
    </lineage>
</organism>